<dbReference type="GO" id="GO:0005886">
    <property type="term" value="C:plasma membrane"/>
    <property type="evidence" value="ECO:0007669"/>
    <property type="project" value="UniProtKB-SubCell"/>
</dbReference>
<dbReference type="PANTHER" id="PTHR35011">
    <property type="entry name" value="2,3-DIKETO-L-GULONATE TRAP TRANSPORTER SMALL PERMEASE PROTEIN YIAM"/>
    <property type="match status" value="1"/>
</dbReference>
<sequence length="200" mass="22539">MSQPKSPFEIDLEKVEDAGARSHGLNFPRTWLSDMIEAALGSLSFVLNTIWFALVLIIVVNVTMRYAIGVNYVWVEEVQWHIYAVGFMFGIGYALMHDAHVRVDVLAANFRPTTRAWIEAFSIVAIILPMCWLIISYGIPFVEASYNRGERSSAPGGLGNRWMIKSVIVLAFAYIGLAAFARLLRVTCFLFNFPRARVTK</sequence>
<dbReference type="GO" id="GO:0022857">
    <property type="term" value="F:transmembrane transporter activity"/>
    <property type="evidence" value="ECO:0007669"/>
    <property type="project" value="UniProtKB-UniRule"/>
</dbReference>
<reference evidence="11 12" key="1">
    <citation type="submission" date="2018-06" db="EMBL/GenBank/DDBJ databases">
        <title>Genomic Encyclopedia of Archaeal and Bacterial Type Strains, Phase II (KMG-II): from individual species to whole genera.</title>
        <authorList>
            <person name="Goeker M."/>
        </authorList>
    </citation>
    <scope>NUCLEOTIDE SEQUENCE [LARGE SCALE GENOMIC DNA]</scope>
    <source>
        <strain evidence="11 12">DSM 13087</strain>
    </source>
</reference>
<feature type="transmembrane region" description="Helical" evidence="9">
    <location>
        <begin position="45"/>
        <end position="68"/>
    </location>
</feature>
<dbReference type="InterPro" id="IPR007387">
    <property type="entry name" value="TRAP_DctQ"/>
</dbReference>
<keyword evidence="5 9" id="KW-0812">Transmembrane</keyword>
<feature type="transmembrane region" description="Helical" evidence="9">
    <location>
        <begin position="80"/>
        <end position="96"/>
    </location>
</feature>
<evidence type="ECO:0000256" key="8">
    <source>
        <dbReference type="ARBA" id="ARBA00038436"/>
    </source>
</evidence>
<proteinExistence type="inferred from homology"/>
<dbReference type="Pfam" id="PF04290">
    <property type="entry name" value="DctQ"/>
    <property type="match status" value="1"/>
</dbReference>
<evidence type="ECO:0000256" key="5">
    <source>
        <dbReference type="ARBA" id="ARBA00022692"/>
    </source>
</evidence>
<gene>
    <name evidence="11" type="ORF">LY56_01933</name>
</gene>
<dbReference type="OrthoDB" id="9794346at2"/>
<comment type="function">
    <text evidence="9">Part of the tripartite ATP-independent periplasmic (TRAP) transport system.</text>
</comment>
<evidence type="ECO:0000256" key="7">
    <source>
        <dbReference type="ARBA" id="ARBA00023136"/>
    </source>
</evidence>
<evidence type="ECO:0000313" key="11">
    <source>
        <dbReference type="EMBL" id="PZX42239.1"/>
    </source>
</evidence>
<organism evidence="11 12">
    <name type="scientific">Roseinatronobacter thiooxidans</name>
    <dbReference type="NCBI Taxonomy" id="121821"/>
    <lineage>
        <taxon>Bacteria</taxon>
        <taxon>Pseudomonadati</taxon>
        <taxon>Pseudomonadota</taxon>
        <taxon>Alphaproteobacteria</taxon>
        <taxon>Rhodobacterales</taxon>
        <taxon>Paracoccaceae</taxon>
        <taxon>Roseinatronobacter</taxon>
    </lineage>
</organism>
<evidence type="ECO:0000259" key="10">
    <source>
        <dbReference type="Pfam" id="PF04290"/>
    </source>
</evidence>
<dbReference type="RefSeq" id="WP_071468456.1">
    <property type="nucleotide sequence ID" value="NZ_MEHT01000005.1"/>
</dbReference>
<protein>
    <recommendedName>
        <fullName evidence="9">TRAP transporter small permease protein</fullName>
    </recommendedName>
</protein>
<comment type="similarity">
    <text evidence="8 9">Belongs to the TRAP transporter small permease family.</text>
</comment>
<evidence type="ECO:0000256" key="3">
    <source>
        <dbReference type="ARBA" id="ARBA00022475"/>
    </source>
</evidence>
<keyword evidence="7 9" id="KW-0472">Membrane</keyword>
<evidence type="ECO:0000256" key="6">
    <source>
        <dbReference type="ARBA" id="ARBA00022989"/>
    </source>
</evidence>
<evidence type="ECO:0000256" key="4">
    <source>
        <dbReference type="ARBA" id="ARBA00022519"/>
    </source>
</evidence>
<keyword evidence="12" id="KW-1185">Reference proteome</keyword>
<keyword evidence="6 9" id="KW-1133">Transmembrane helix</keyword>
<feature type="domain" description="Tripartite ATP-independent periplasmic transporters DctQ component" evidence="10">
    <location>
        <begin position="54"/>
        <end position="187"/>
    </location>
</feature>
<feature type="transmembrane region" description="Helical" evidence="9">
    <location>
        <begin position="162"/>
        <end position="184"/>
    </location>
</feature>
<name>A0A2W7QLT6_9RHOB</name>
<evidence type="ECO:0000256" key="9">
    <source>
        <dbReference type="RuleBase" id="RU369079"/>
    </source>
</evidence>
<evidence type="ECO:0000256" key="2">
    <source>
        <dbReference type="ARBA" id="ARBA00022448"/>
    </source>
</evidence>
<keyword evidence="2 9" id="KW-0813">Transport</keyword>
<evidence type="ECO:0000256" key="1">
    <source>
        <dbReference type="ARBA" id="ARBA00004429"/>
    </source>
</evidence>
<keyword evidence="3" id="KW-1003">Cell membrane</keyword>
<dbReference type="STRING" id="121821.GCA_001870675_01731"/>
<comment type="caution">
    <text evidence="11">The sequence shown here is derived from an EMBL/GenBank/DDBJ whole genome shotgun (WGS) entry which is preliminary data.</text>
</comment>
<keyword evidence="4 9" id="KW-0997">Cell inner membrane</keyword>
<feature type="transmembrane region" description="Helical" evidence="9">
    <location>
        <begin position="117"/>
        <end position="142"/>
    </location>
</feature>
<dbReference type="InterPro" id="IPR055348">
    <property type="entry name" value="DctQ"/>
</dbReference>
<dbReference type="AlphaFoldDB" id="A0A2W7QLT6"/>
<evidence type="ECO:0000313" key="12">
    <source>
        <dbReference type="Proteomes" id="UP000249364"/>
    </source>
</evidence>
<comment type="subunit">
    <text evidence="9">The complex comprises the extracytoplasmic solute receptor protein and the two transmembrane proteins.</text>
</comment>
<dbReference type="EMBL" id="QKZQ01000008">
    <property type="protein sequence ID" value="PZX42239.1"/>
    <property type="molecule type" value="Genomic_DNA"/>
</dbReference>
<accession>A0A2W7QLT6</accession>
<dbReference type="PANTHER" id="PTHR35011:SF4">
    <property type="entry name" value="SLL1102 PROTEIN"/>
    <property type="match status" value="1"/>
</dbReference>
<comment type="subcellular location">
    <subcellularLocation>
        <location evidence="1 9">Cell inner membrane</location>
        <topology evidence="1 9">Multi-pass membrane protein</topology>
    </subcellularLocation>
</comment>
<dbReference type="Proteomes" id="UP000249364">
    <property type="component" value="Unassembled WGS sequence"/>
</dbReference>